<gene>
    <name evidence="2" type="ORF">GPZ80_31545</name>
</gene>
<reference evidence="2 3" key="1">
    <citation type="submission" date="2020-06" db="EMBL/GenBank/DDBJ databases">
        <title>Actinokineospora xiongansis sp. nov., isolated from soil of Baiyangdian.</title>
        <authorList>
            <person name="Zhang X."/>
        </authorList>
    </citation>
    <scope>NUCLEOTIDE SEQUENCE [LARGE SCALE GENOMIC DNA]</scope>
    <source>
        <strain evidence="2 3">HBU206404</strain>
    </source>
</reference>
<evidence type="ECO:0000313" key="2">
    <source>
        <dbReference type="EMBL" id="MBC6451688.1"/>
    </source>
</evidence>
<dbReference type="EMBL" id="JABVED010000039">
    <property type="protein sequence ID" value="MBC6451688.1"/>
    <property type="molecule type" value="Genomic_DNA"/>
</dbReference>
<proteinExistence type="predicted"/>
<comment type="caution">
    <text evidence="2">The sequence shown here is derived from an EMBL/GenBank/DDBJ whole genome shotgun (WGS) entry which is preliminary data.</text>
</comment>
<dbReference type="Proteomes" id="UP000734823">
    <property type="component" value="Unassembled WGS sequence"/>
</dbReference>
<feature type="region of interest" description="Disordered" evidence="1">
    <location>
        <begin position="215"/>
        <end position="244"/>
    </location>
</feature>
<accession>A0ABR7LGT5</accession>
<sequence length="244" mass="26865">MGGVDQIEQHLSDWLGDAADAFRRQLVNIKVFTNVQGEFVARTLGALAASLALAAHARRDYLELARATVEGIDKAIADAAEQATVFLIKVGGGIAKTVIGTLADPAKAISTLAQGAIDIVVEGVSHSINGVEVDDILRSFADQERRMREAYDDELDMISHSLKQAGDALAEETFDLYEPLPSSTDVDSPDFRYERFYTKDQLPEGRFNKQVEDERKKMLAEEQGPDSGPHNLIQRRLEPDKEHS</sequence>
<evidence type="ECO:0000256" key="1">
    <source>
        <dbReference type="SAM" id="MobiDB-lite"/>
    </source>
</evidence>
<organism evidence="2 3">
    <name type="scientific">Actinokineospora xionganensis</name>
    <dbReference type="NCBI Taxonomy" id="2684470"/>
    <lineage>
        <taxon>Bacteria</taxon>
        <taxon>Bacillati</taxon>
        <taxon>Actinomycetota</taxon>
        <taxon>Actinomycetes</taxon>
        <taxon>Pseudonocardiales</taxon>
        <taxon>Pseudonocardiaceae</taxon>
        <taxon>Actinokineospora</taxon>
    </lineage>
</organism>
<keyword evidence="3" id="KW-1185">Reference proteome</keyword>
<name>A0ABR7LGT5_9PSEU</name>
<evidence type="ECO:0000313" key="3">
    <source>
        <dbReference type="Proteomes" id="UP000734823"/>
    </source>
</evidence>
<protein>
    <submittedName>
        <fullName evidence="2">Uncharacterized protein</fullName>
    </submittedName>
</protein>
<feature type="compositionally biased region" description="Basic and acidic residues" evidence="1">
    <location>
        <begin position="235"/>
        <end position="244"/>
    </location>
</feature>